<evidence type="ECO:0000313" key="1">
    <source>
        <dbReference type="EMBL" id="KAI3808247.1"/>
    </source>
</evidence>
<sequence length="1151" mass="130403">MVADSMVLLLGSGADREPEIIEQKYLMTDVVNILKVTKKLRFYPKDYIQEFMAESVFFLLRNAPVDQINRGSNPVVEVVITVFQWLCEEMQSLELEPVVIAVFERLCEELKLLLQREQKELYEAVSNGQTHHLTHLLSLFISTLQTDNVHRTIEFKQVLKLVKSLIETFIMPCGMQKAGEQSCKIIDKILQLLLCILDGLHSDTDVGALAVLSAPVFEMRNKSALTDLIMTLEDEAMYLAVKFFEKVQSLEEKSKEGMSRVCNFLQERIRKINDGVHKDPSYVEFKAADVANIWGTISCYSYMTNFQADPYLLMEFVEAIDLLLKVNSALPRMVWESLIGAGLASYQRLSFSQKSKHDELPVDRFLYFAKNYKCSIHILSAVADFLDSLDSSTTQADDTHKKYRLELEAEKTIEAFNIFSENLCHSDKQIHLLTLRILCHYEFLNSENQPLENDMIIDDHDDNVLHSLLAIEATPLSIATSRKVVLLISKIHMDLLAKRICDTYIPLVFSAVIGIFHNRFNYLWNPAIECFVMVGDYHVLVWETCMKFLDKCVSNFVSHGEHIDQGNSELHSSHDDLPGCFNQFVGSSYDDIPSPTVLSLLLKALQKVSTFVESRSRQIIPLFLKFLGYEVAHLSSVRSFSLEACKGKVWKGVLGDWLNLLKLMRNPKALLLDENDPEVQLKVLDCLLNWKDEFLVPYAQNLRNLVNPKTLRDELTRWSLSRESRLVSELHRDSLVPLAASMHHRKAVIGFLAELDINELPLFFASLIKPLQIGSSGFGADFGSSAVLRYFTMDNASLAPKQYKDLRSFCLKIISLVLSKFEDHDFSVEFWDIFLALKPLIDGFKQEGANSEKPSSLFVCFLAMSKSHKLGSQFHRANNLVPDIFSLLTVSTASEAIISCVLRFIENLLNLDIEVDSRDANVKGILLPNIDTLVCCLHHLFTCKNNSRKSLKPSGGRELSIFKLLPKYIEDPSIGKKFIDILVPSLTKKPHDPDSCVETLHVIQKMVPMSGSECSLRIFTTVSTLLIHAALDVRLAICGVLDFLAGSDPSLVHLAKLLRELNATSPMEIDVLDYDVVIGAYEKINIDFFCGVREEQTLIILSHCVHDMSSLDLILRNSAYGLLLLFLEFCQKIISVKWNLKTGVGLRGYMI</sequence>
<name>A0ACB9IKC9_9ASTR</name>
<gene>
    <name evidence="1" type="ORF">L1987_24196</name>
</gene>
<protein>
    <submittedName>
        <fullName evidence="1">Uncharacterized protein</fullName>
    </submittedName>
</protein>
<accession>A0ACB9IKC9</accession>
<dbReference type="EMBL" id="CM042025">
    <property type="protein sequence ID" value="KAI3808247.1"/>
    <property type="molecule type" value="Genomic_DNA"/>
</dbReference>
<comment type="caution">
    <text evidence="1">The sequence shown here is derived from an EMBL/GenBank/DDBJ whole genome shotgun (WGS) entry which is preliminary data.</text>
</comment>
<reference evidence="2" key="1">
    <citation type="journal article" date="2022" name="Mol. Ecol. Resour.">
        <title>The genomes of chicory, endive, great burdock and yacon provide insights into Asteraceae palaeo-polyploidization history and plant inulin production.</title>
        <authorList>
            <person name="Fan W."/>
            <person name="Wang S."/>
            <person name="Wang H."/>
            <person name="Wang A."/>
            <person name="Jiang F."/>
            <person name="Liu H."/>
            <person name="Zhao H."/>
            <person name="Xu D."/>
            <person name="Zhang Y."/>
        </authorList>
    </citation>
    <scope>NUCLEOTIDE SEQUENCE [LARGE SCALE GENOMIC DNA]</scope>
    <source>
        <strain evidence="2">cv. Yunnan</strain>
    </source>
</reference>
<dbReference type="Proteomes" id="UP001056120">
    <property type="component" value="Linkage Group LG08"/>
</dbReference>
<evidence type="ECO:0000313" key="2">
    <source>
        <dbReference type="Proteomes" id="UP001056120"/>
    </source>
</evidence>
<keyword evidence="2" id="KW-1185">Reference proteome</keyword>
<organism evidence="1 2">
    <name type="scientific">Smallanthus sonchifolius</name>
    <dbReference type="NCBI Taxonomy" id="185202"/>
    <lineage>
        <taxon>Eukaryota</taxon>
        <taxon>Viridiplantae</taxon>
        <taxon>Streptophyta</taxon>
        <taxon>Embryophyta</taxon>
        <taxon>Tracheophyta</taxon>
        <taxon>Spermatophyta</taxon>
        <taxon>Magnoliopsida</taxon>
        <taxon>eudicotyledons</taxon>
        <taxon>Gunneridae</taxon>
        <taxon>Pentapetalae</taxon>
        <taxon>asterids</taxon>
        <taxon>campanulids</taxon>
        <taxon>Asterales</taxon>
        <taxon>Asteraceae</taxon>
        <taxon>Asteroideae</taxon>
        <taxon>Heliantheae alliance</taxon>
        <taxon>Millerieae</taxon>
        <taxon>Smallanthus</taxon>
    </lineage>
</organism>
<reference evidence="1 2" key="2">
    <citation type="journal article" date="2022" name="Mol. Ecol. Resour.">
        <title>The genomes of chicory, endive, great burdock and yacon provide insights into Asteraceae paleo-polyploidization history and plant inulin production.</title>
        <authorList>
            <person name="Fan W."/>
            <person name="Wang S."/>
            <person name="Wang H."/>
            <person name="Wang A."/>
            <person name="Jiang F."/>
            <person name="Liu H."/>
            <person name="Zhao H."/>
            <person name="Xu D."/>
            <person name="Zhang Y."/>
        </authorList>
    </citation>
    <scope>NUCLEOTIDE SEQUENCE [LARGE SCALE GENOMIC DNA]</scope>
    <source>
        <strain evidence="2">cv. Yunnan</strain>
        <tissue evidence="1">Leaves</tissue>
    </source>
</reference>
<proteinExistence type="predicted"/>